<gene>
    <name evidence="2" type="ORF">PXEA_LOCUS10278</name>
</gene>
<evidence type="ECO:0000313" key="3">
    <source>
        <dbReference type="Proteomes" id="UP000784294"/>
    </source>
</evidence>
<evidence type="ECO:0000256" key="1">
    <source>
        <dbReference type="SAM" id="MobiDB-lite"/>
    </source>
</evidence>
<dbReference type="Proteomes" id="UP000784294">
    <property type="component" value="Unassembled WGS sequence"/>
</dbReference>
<proteinExistence type="predicted"/>
<feature type="compositionally biased region" description="Basic and acidic residues" evidence="1">
    <location>
        <begin position="52"/>
        <end position="78"/>
    </location>
</feature>
<name>A0A448WPG7_9PLAT</name>
<sequence>MLRLSLYPHNLPHVGLNSAADHFGLRYRKEMSSDRAGLKRHDGPSQPVRLAPIERSKWAQLKRPTEGTGRRRNRRQTD</sequence>
<feature type="region of interest" description="Disordered" evidence="1">
    <location>
        <begin position="33"/>
        <end position="78"/>
    </location>
</feature>
<comment type="caution">
    <text evidence="2">The sequence shown here is derived from an EMBL/GenBank/DDBJ whole genome shotgun (WGS) entry which is preliminary data.</text>
</comment>
<dbReference type="EMBL" id="CAAALY010030048">
    <property type="protein sequence ID" value="VEL16838.1"/>
    <property type="molecule type" value="Genomic_DNA"/>
</dbReference>
<evidence type="ECO:0000313" key="2">
    <source>
        <dbReference type="EMBL" id="VEL16838.1"/>
    </source>
</evidence>
<protein>
    <submittedName>
        <fullName evidence="2">Uncharacterized protein</fullName>
    </submittedName>
</protein>
<accession>A0A448WPG7</accession>
<reference evidence="2" key="1">
    <citation type="submission" date="2018-11" db="EMBL/GenBank/DDBJ databases">
        <authorList>
            <consortium name="Pathogen Informatics"/>
        </authorList>
    </citation>
    <scope>NUCLEOTIDE SEQUENCE</scope>
</reference>
<keyword evidence="3" id="KW-1185">Reference proteome</keyword>
<feature type="compositionally biased region" description="Basic and acidic residues" evidence="1">
    <location>
        <begin position="33"/>
        <end position="43"/>
    </location>
</feature>
<dbReference type="AlphaFoldDB" id="A0A448WPG7"/>
<organism evidence="2 3">
    <name type="scientific">Protopolystoma xenopodis</name>
    <dbReference type="NCBI Taxonomy" id="117903"/>
    <lineage>
        <taxon>Eukaryota</taxon>
        <taxon>Metazoa</taxon>
        <taxon>Spiralia</taxon>
        <taxon>Lophotrochozoa</taxon>
        <taxon>Platyhelminthes</taxon>
        <taxon>Monogenea</taxon>
        <taxon>Polyopisthocotylea</taxon>
        <taxon>Polystomatidea</taxon>
        <taxon>Polystomatidae</taxon>
        <taxon>Protopolystoma</taxon>
    </lineage>
</organism>